<dbReference type="GeneID" id="54365885"/>
<accession>A0A6J3LUN1</accession>
<dbReference type="Proteomes" id="UP000504637">
    <property type="component" value="Unplaced"/>
</dbReference>
<protein>
    <submittedName>
        <fullName evidence="2">Uncharacterized protein</fullName>
    </submittedName>
</protein>
<sequence length="216" mass="25116">MDGMEDPPGYRLKLPDDTLPPDVTEFRKDEKNAEICPYIGQLELERVLEKYLKHKGNESTGGMEWHGLRLDDPSSFMQAEILSDVFTSLEKYCDPFNEELTPIIWHYGEDSQIKPWYLQPLRVKLRESTKLMVFQHVLFTNLGGHSLNKEMITTKPDNEIPDTSASVENELLRLISRAAAREWKDWLWECVCKQAVNDAPNDVEATALTYFHRDWL</sequence>
<dbReference type="RefSeq" id="XP_033455363.1">
    <property type="nucleotide sequence ID" value="XM_033608086.1"/>
</dbReference>
<organism evidence="2">
    <name type="scientific">Dissoconium aciculare CBS 342.82</name>
    <dbReference type="NCBI Taxonomy" id="1314786"/>
    <lineage>
        <taxon>Eukaryota</taxon>
        <taxon>Fungi</taxon>
        <taxon>Dikarya</taxon>
        <taxon>Ascomycota</taxon>
        <taxon>Pezizomycotina</taxon>
        <taxon>Dothideomycetes</taxon>
        <taxon>Dothideomycetidae</taxon>
        <taxon>Mycosphaerellales</taxon>
        <taxon>Dissoconiaceae</taxon>
        <taxon>Dissoconium</taxon>
    </lineage>
</organism>
<keyword evidence="1" id="KW-1185">Reference proteome</keyword>
<evidence type="ECO:0000313" key="2">
    <source>
        <dbReference type="RefSeq" id="XP_033455363.1"/>
    </source>
</evidence>
<reference evidence="2" key="2">
    <citation type="submission" date="2020-04" db="EMBL/GenBank/DDBJ databases">
        <authorList>
            <consortium name="NCBI Genome Project"/>
        </authorList>
    </citation>
    <scope>NUCLEOTIDE SEQUENCE</scope>
    <source>
        <strain evidence="2">CBS 342.82</strain>
    </source>
</reference>
<evidence type="ECO:0000313" key="1">
    <source>
        <dbReference type="Proteomes" id="UP000504637"/>
    </source>
</evidence>
<gene>
    <name evidence="2" type="ORF">K489DRAFT_413802</name>
</gene>
<reference evidence="2" key="3">
    <citation type="submission" date="2025-08" db="UniProtKB">
        <authorList>
            <consortium name="RefSeq"/>
        </authorList>
    </citation>
    <scope>IDENTIFICATION</scope>
    <source>
        <strain evidence="2">CBS 342.82</strain>
    </source>
</reference>
<proteinExistence type="predicted"/>
<reference evidence="2" key="1">
    <citation type="submission" date="2020-01" db="EMBL/GenBank/DDBJ databases">
        <authorList>
            <consortium name="DOE Joint Genome Institute"/>
            <person name="Haridas S."/>
            <person name="Albert R."/>
            <person name="Binder M."/>
            <person name="Bloem J."/>
            <person name="Labutti K."/>
            <person name="Salamov A."/>
            <person name="Andreopoulos B."/>
            <person name="Baker S.E."/>
            <person name="Barry K."/>
            <person name="Bills G."/>
            <person name="Bluhm B.H."/>
            <person name="Cannon C."/>
            <person name="Castanera R."/>
            <person name="Culley D.E."/>
            <person name="Daum C."/>
            <person name="Ezra D."/>
            <person name="Gonzalez J.B."/>
            <person name="Henrissat B."/>
            <person name="Kuo A."/>
            <person name="Liang C."/>
            <person name="Lipzen A."/>
            <person name="Lutzoni F."/>
            <person name="Magnuson J."/>
            <person name="Mondo S."/>
            <person name="Nolan M."/>
            <person name="Ohm R."/>
            <person name="Pangilinan J."/>
            <person name="Park H.-J."/>
            <person name="Ramirez L."/>
            <person name="Alfaro M."/>
            <person name="Sun H."/>
            <person name="Tritt A."/>
            <person name="Yoshinaga Y."/>
            <person name="Zwiers L.-H."/>
            <person name="Turgeon B.G."/>
            <person name="Goodwin S.B."/>
            <person name="Spatafora J.W."/>
            <person name="Crous P.W."/>
            <person name="Grigoriev I.V."/>
        </authorList>
    </citation>
    <scope>NUCLEOTIDE SEQUENCE</scope>
    <source>
        <strain evidence="2">CBS 342.82</strain>
    </source>
</reference>
<dbReference type="AlphaFoldDB" id="A0A6J3LUN1"/>
<name>A0A6J3LUN1_9PEZI</name>